<dbReference type="HAMAP" id="MF_02090">
    <property type="entry name" value="NadE_glutamine_dep"/>
    <property type="match status" value="1"/>
</dbReference>
<evidence type="ECO:0000313" key="13">
    <source>
        <dbReference type="Proteomes" id="UP001214415"/>
    </source>
</evidence>
<dbReference type="InterPro" id="IPR029063">
    <property type="entry name" value="SAM-dependent_MTases_sf"/>
</dbReference>
<dbReference type="SUPFAM" id="SSF52402">
    <property type="entry name" value="Adenine nucleotide alpha hydrolases-like"/>
    <property type="match status" value="1"/>
</dbReference>
<dbReference type="InterPro" id="IPR003694">
    <property type="entry name" value="NAD_synthase"/>
</dbReference>
<dbReference type="FunFam" id="3.60.110.10:FF:000003">
    <property type="entry name" value="Glutamine-dependent NAD(+) synthetase"/>
    <property type="match status" value="1"/>
</dbReference>
<comment type="catalytic activity">
    <reaction evidence="9">
        <text>deamido-NAD(+) + L-glutamine + ATP + H2O = L-glutamate + AMP + diphosphate + NAD(+) + H(+)</text>
        <dbReference type="Rhea" id="RHEA:24384"/>
        <dbReference type="ChEBI" id="CHEBI:15377"/>
        <dbReference type="ChEBI" id="CHEBI:15378"/>
        <dbReference type="ChEBI" id="CHEBI:29985"/>
        <dbReference type="ChEBI" id="CHEBI:30616"/>
        <dbReference type="ChEBI" id="CHEBI:33019"/>
        <dbReference type="ChEBI" id="CHEBI:57540"/>
        <dbReference type="ChEBI" id="CHEBI:58359"/>
        <dbReference type="ChEBI" id="CHEBI:58437"/>
        <dbReference type="ChEBI" id="CHEBI:456215"/>
        <dbReference type="EC" id="6.3.5.1"/>
    </reaction>
</comment>
<evidence type="ECO:0000256" key="8">
    <source>
        <dbReference type="ARBA" id="ARBA00030681"/>
    </source>
</evidence>
<dbReference type="InterPro" id="IPR001763">
    <property type="entry name" value="Rhodanese-like_dom"/>
</dbReference>
<dbReference type="NCBIfam" id="TIGR00552">
    <property type="entry name" value="nadE"/>
    <property type="match status" value="1"/>
</dbReference>
<dbReference type="GO" id="GO:0004359">
    <property type="term" value="F:glutaminase activity"/>
    <property type="evidence" value="ECO:0007669"/>
    <property type="project" value="InterPro"/>
</dbReference>
<dbReference type="PROSITE" id="PS50263">
    <property type="entry name" value="CN_HYDROLASE"/>
    <property type="match status" value="1"/>
</dbReference>
<dbReference type="SUPFAM" id="SSF53335">
    <property type="entry name" value="S-adenosyl-L-methionine-dependent methyltransferases"/>
    <property type="match status" value="1"/>
</dbReference>
<dbReference type="SUPFAM" id="SSF56317">
    <property type="entry name" value="Carbon-nitrogen hydrolase"/>
    <property type="match status" value="1"/>
</dbReference>
<dbReference type="CDD" id="cd00553">
    <property type="entry name" value="NAD_synthase"/>
    <property type="match status" value="1"/>
</dbReference>
<keyword evidence="5" id="KW-0547">Nucleotide-binding</keyword>
<evidence type="ECO:0000259" key="11">
    <source>
        <dbReference type="PROSITE" id="PS50263"/>
    </source>
</evidence>
<evidence type="ECO:0000256" key="7">
    <source>
        <dbReference type="ARBA" id="ARBA00023027"/>
    </source>
</evidence>
<dbReference type="InterPro" id="IPR036526">
    <property type="entry name" value="C-N_Hydrolase_sf"/>
</dbReference>
<dbReference type="GO" id="GO:0003952">
    <property type="term" value="F:NAD+ synthase (glutamine-hydrolyzing) activity"/>
    <property type="evidence" value="ECO:0007669"/>
    <property type="project" value="UniProtKB-EC"/>
</dbReference>
<dbReference type="Proteomes" id="UP001214415">
    <property type="component" value="Chromosome 1"/>
</dbReference>
<protein>
    <recommendedName>
        <fullName evidence="3">NAD(+) synthase (glutamine-hydrolyzing)</fullName>
        <ecNumber evidence="3">6.3.5.1</ecNumber>
    </recommendedName>
    <alternativeName>
        <fullName evidence="8">NAD(+) synthase [glutamine-hydrolyzing]</fullName>
    </alternativeName>
</protein>
<dbReference type="Gene3D" id="3.60.110.10">
    <property type="entry name" value="Carbon-nitrogen hydrolase"/>
    <property type="match status" value="1"/>
</dbReference>
<evidence type="ECO:0000256" key="5">
    <source>
        <dbReference type="ARBA" id="ARBA00022741"/>
    </source>
</evidence>
<gene>
    <name evidence="12" type="primary">QNS1</name>
    <name evidence="12" type="ORF">MEQU1_000512</name>
</gene>
<evidence type="ECO:0000256" key="2">
    <source>
        <dbReference type="ARBA" id="ARBA00007145"/>
    </source>
</evidence>
<dbReference type="InterPro" id="IPR014445">
    <property type="entry name" value="Gln-dep_NAD_synthase"/>
</dbReference>
<dbReference type="SUPFAM" id="SSF52821">
    <property type="entry name" value="Rhodanese/Cell cycle control phosphatase"/>
    <property type="match status" value="1"/>
</dbReference>
<dbReference type="GO" id="GO:0009435">
    <property type="term" value="P:NAD+ biosynthetic process"/>
    <property type="evidence" value="ECO:0007669"/>
    <property type="project" value="InterPro"/>
</dbReference>
<dbReference type="Pfam" id="PF02540">
    <property type="entry name" value="NAD_synthase"/>
    <property type="match status" value="1"/>
</dbReference>
<dbReference type="CDD" id="cd07570">
    <property type="entry name" value="GAT_Gln-NAD-synth"/>
    <property type="match status" value="1"/>
</dbReference>
<comment type="pathway">
    <text evidence="1">Cofactor biosynthesis; NAD(+) biosynthesis; NAD(+) from deamido-NAD(+) (L-Gln route): step 1/1.</text>
</comment>
<sequence>MASPAWWTAYCALDRPLCLDVRPRAAFLQGHLRHAVSVDGLEALRTRFSTLPRRHVPFLVVCADIHVLRTFVPRERWEIITFVVVDTDVPEDVRAQATHPVHALSLTALQHLAAERWTCEDEPALLFEPAPIVARALERCLPTTPSLTVLDLGCGAGRDLAYALTEARRQRRACHATGVDRWRAALRRAALLMEDLHVDAEVPGAPSSVACDALLAYDILNDGRVRPVRDAGAEELTACDLDAWAAHLPHARYDIVWIVRFWPRALLRALPTLVRDGGVIALSHFAHAPPADVPRRGTPLTEYASPPIDHRVHASEISDLLAYWRAHYTPCEVLEQCIEPIEDGRPVQSWNDSRSTVSTCSLNQWALDFDGNRDRIVRSIELAKAAGSTLRIGPELEIPYCYDHFLERDTEQHSWEVLSELLSTDLTDGILCDVGMPVTHKAVLYNCRIALLNRRILHVRPKMWLANDGNYREMRYFTPWMRPHATETLSLPACITACTGQTEAPIGDALLATPETVLGVELCEELFTAASPHITHALQGAEIILNSSGSHHELRKLHRRIELIREATLKLGGVYLYANQRGCDGDRLYYDGCALIAVNGEIVAQGAQFGLEDVEVVSATVDLADVRAHRSSKSRGMQAAWLAAGHGGLPPSGPPRVAVPQRLTRTVQLTESLTTPQPVHYHTPPEEIALGPACWLWDYLRRSRTQGYLLPLSGGLDSCATAVIVHSMCRLVHAACEAHNEQVLTDARRIVGEPADSSWVPASPQALAERLFVTCYMGTTNSSEATRSRARSLASAIGSCHYSFDIDTAVSAVLQVFQLVTRCTPQFRVHGGSPAENLALQNIQARLRMVFAYLFAQLAPWVQGRTGGFLVLGSANVDETLRGYLTKYDNSAADLNPIGGIAKADLRRFLSYAETAFALPQLSAFLTAPPTAELEPITAEYVQSDEADMGMTYDELTVFGRLRKVSKCGPYSLFVKLLPLWTPRLTPETIAAKVKTFFFEYARNRHKTTTLTPSYHAESYSPEDNRFDLRPFLYPVHFTYQFRRIYELVAQLGTAKAT</sequence>
<feature type="domain" description="CN hydrolase" evidence="11">
    <location>
        <begin position="355"/>
        <end position="623"/>
    </location>
</feature>
<dbReference type="InterPro" id="IPR036873">
    <property type="entry name" value="Rhodanese-like_dom_sf"/>
</dbReference>
<reference evidence="12" key="1">
    <citation type="submission" date="2023-03" db="EMBL/GenBank/DDBJ databases">
        <title>Mating type loci evolution in Malassezia.</title>
        <authorList>
            <person name="Coelho M.A."/>
        </authorList>
    </citation>
    <scope>NUCLEOTIDE SEQUENCE</scope>
    <source>
        <strain evidence="12">CBS 12830</strain>
    </source>
</reference>
<keyword evidence="4 12" id="KW-0436">Ligase</keyword>
<dbReference type="InterPro" id="IPR022310">
    <property type="entry name" value="NAD/GMP_synthase"/>
</dbReference>
<evidence type="ECO:0000256" key="1">
    <source>
        <dbReference type="ARBA" id="ARBA00005188"/>
    </source>
</evidence>
<evidence type="ECO:0000256" key="6">
    <source>
        <dbReference type="ARBA" id="ARBA00022840"/>
    </source>
</evidence>
<keyword evidence="6" id="KW-0067">ATP-binding</keyword>
<dbReference type="AlphaFoldDB" id="A0AAF0EFR1"/>
<dbReference type="GO" id="GO:0005524">
    <property type="term" value="F:ATP binding"/>
    <property type="evidence" value="ECO:0007669"/>
    <property type="project" value="UniProtKB-KW"/>
</dbReference>
<name>A0AAF0EFR1_9BASI</name>
<evidence type="ECO:0000256" key="3">
    <source>
        <dbReference type="ARBA" id="ARBA00012743"/>
    </source>
</evidence>
<proteinExistence type="inferred from homology"/>
<dbReference type="InterPro" id="IPR014729">
    <property type="entry name" value="Rossmann-like_a/b/a_fold"/>
</dbReference>
<comment type="similarity">
    <text evidence="2">In the C-terminal section; belongs to the NAD synthetase family.</text>
</comment>
<accession>A0AAF0EFR1</accession>
<dbReference type="EC" id="6.3.5.1" evidence="3"/>
<dbReference type="Gene3D" id="3.40.50.150">
    <property type="entry name" value="Vaccinia Virus protein VP39"/>
    <property type="match status" value="1"/>
</dbReference>
<dbReference type="Gene3D" id="3.40.50.620">
    <property type="entry name" value="HUPs"/>
    <property type="match status" value="1"/>
</dbReference>
<evidence type="ECO:0000313" key="12">
    <source>
        <dbReference type="EMBL" id="WFD21856.1"/>
    </source>
</evidence>
<evidence type="ECO:0000259" key="10">
    <source>
        <dbReference type="PROSITE" id="PS50206"/>
    </source>
</evidence>
<dbReference type="GO" id="GO:0005737">
    <property type="term" value="C:cytoplasm"/>
    <property type="evidence" value="ECO:0007669"/>
    <property type="project" value="InterPro"/>
</dbReference>
<keyword evidence="13" id="KW-1185">Reference proteome</keyword>
<evidence type="ECO:0000256" key="9">
    <source>
        <dbReference type="ARBA" id="ARBA00052340"/>
    </source>
</evidence>
<dbReference type="Pfam" id="PF00795">
    <property type="entry name" value="CN_hydrolase"/>
    <property type="match status" value="1"/>
</dbReference>
<keyword evidence="7" id="KW-0520">NAD</keyword>
<dbReference type="FunFam" id="3.40.50.620:FF:000036">
    <property type="entry name" value="Glutamine-dependent NAD(+) synthetase"/>
    <property type="match status" value="1"/>
</dbReference>
<dbReference type="PANTHER" id="PTHR23090:SF9">
    <property type="entry name" value="GLUTAMINE-DEPENDENT NAD(+) SYNTHETASE"/>
    <property type="match status" value="1"/>
</dbReference>
<organism evidence="12 13">
    <name type="scientific">Malassezia equina</name>
    <dbReference type="NCBI Taxonomy" id="1381935"/>
    <lineage>
        <taxon>Eukaryota</taxon>
        <taxon>Fungi</taxon>
        <taxon>Dikarya</taxon>
        <taxon>Basidiomycota</taxon>
        <taxon>Ustilaginomycotina</taxon>
        <taxon>Malasseziomycetes</taxon>
        <taxon>Malasseziales</taxon>
        <taxon>Malasseziaceae</taxon>
        <taxon>Malassezia</taxon>
    </lineage>
</organism>
<dbReference type="PROSITE" id="PS50206">
    <property type="entry name" value="RHODANESE_3"/>
    <property type="match status" value="1"/>
</dbReference>
<dbReference type="PANTHER" id="PTHR23090">
    <property type="entry name" value="NH 3 /GLUTAMINE-DEPENDENT NAD + SYNTHETASE"/>
    <property type="match status" value="1"/>
</dbReference>
<dbReference type="InterPro" id="IPR003010">
    <property type="entry name" value="C-N_Hydrolase"/>
</dbReference>
<feature type="domain" description="Rhodanese" evidence="10">
    <location>
        <begin position="12"/>
        <end position="63"/>
    </location>
</feature>
<evidence type="ECO:0000256" key="4">
    <source>
        <dbReference type="ARBA" id="ARBA00022598"/>
    </source>
</evidence>
<dbReference type="EMBL" id="CP119900">
    <property type="protein sequence ID" value="WFD21856.1"/>
    <property type="molecule type" value="Genomic_DNA"/>
</dbReference>